<dbReference type="InterPro" id="IPR013343">
    <property type="entry name" value="CRISPR-assoc_prot_Cas4"/>
</dbReference>
<dbReference type="GO" id="GO:0004527">
    <property type="term" value="F:exonuclease activity"/>
    <property type="evidence" value="ECO:0007669"/>
    <property type="project" value="UniProtKB-KW"/>
</dbReference>
<evidence type="ECO:0000256" key="5">
    <source>
        <dbReference type="ARBA" id="ARBA00023004"/>
    </source>
</evidence>
<gene>
    <name evidence="11" type="primary">cas4</name>
    <name evidence="11" type="ORF">DP107_12290</name>
</gene>
<reference evidence="11 12" key="1">
    <citation type="submission" date="2018-06" db="EMBL/GenBank/DDBJ databases">
        <title>Natronomonas sp. F16-60 a new haloarchaeon isolated from a solar saltern of Isla Cristina, Huelva, Spain.</title>
        <authorList>
            <person name="Duran-Viseras A."/>
            <person name="Sanchez-Porro C."/>
            <person name="Ventosa A."/>
        </authorList>
    </citation>
    <scope>NUCLEOTIDE SEQUENCE [LARGE SCALE GENOMIC DNA]</scope>
    <source>
        <strain evidence="11 12">F16-60</strain>
    </source>
</reference>
<keyword evidence="5 9" id="KW-0408">Iron</keyword>
<comment type="caution">
    <text evidence="11">The sequence shown here is derived from an EMBL/GenBank/DDBJ whole genome shotgun (WGS) entry which is preliminary data.</text>
</comment>
<dbReference type="InParanoid" id="A0A554N861"/>
<evidence type="ECO:0000313" key="12">
    <source>
        <dbReference type="Proteomes" id="UP000319894"/>
    </source>
</evidence>
<keyword evidence="4 9" id="KW-0269">Exonuclease</keyword>
<keyword evidence="7 9" id="KW-0051">Antiviral defense</keyword>
<evidence type="ECO:0000256" key="6">
    <source>
        <dbReference type="ARBA" id="ARBA00023014"/>
    </source>
</evidence>
<dbReference type="GO" id="GO:0051536">
    <property type="term" value="F:iron-sulfur cluster binding"/>
    <property type="evidence" value="ECO:0007669"/>
    <property type="project" value="UniProtKB-KW"/>
</dbReference>
<organism evidence="11 12">
    <name type="scientific">Haloglomus irregulare</name>
    <dbReference type="NCBI Taxonomy" id="2234134"/>
    <lineage>
        <taxon>Archaea</taxon>
        <taxon>Methanobacteriati</taxon>
        <taxon>Methanobacteriota</taxon>
        <taxon>Stenosarchaea group</taxon>
        <taxon>Halobacteria</taxon>
        <taxon>Halobacteriales</taxon>
        <taxon>Natronomonadaceae</taxon>
        <taxon>Haloglomus</taxon>
    </lineage>
</organism>
<evidence type="ECO:0000256" key="3">
    <source>
        <dbReference type="ARBA" id="ARBA00022801"/>
    </source>
</evidence>
<evidence type="ECO:0000256" key="2">
    <source>
        <dbReference type="ARBA" id="ARBA00022723"/>
    </source>
</evidence>
<keyword evidence="2 9" id="KW-0479">Metal-binding</keyword>
<comment type="function">
    <text evidence="9">CRISPR (clustered regularly interspaced short palindromic repeat) is an adaptive immune system that provides protection against mobile genetic elements (viruses, transposable elements and conjugative plasmids). CRISPR clusters contain sequences complementary to antecedent mobile elements and target invading nucleic acids. CRISPR clusters are transcribed and processed into CRISPR RNA (crRNA).</text>
</comment>
<dbReference type="OrthoDB" id="42881at2157"/>
<protein>
    <recommendedName>
        <fullName evidence="9">CRISPR-associated exonuclease Cas4</fullName>
        <ecNumber evidence="9">3.1.12.1</ecNumber>
    </recommendedName>
</protein>
<dbReference type="Gene3D" id="3.90.320.10">
    <property type="match status" value="1"/>
</dbReference>
<dbReference type="EC" id="3.1.12.1" evidence="9"/>
<evidence type="ECO:0000256" key="1">
    <source>
        <dbReference type="ARBA" id="ARBA00022722"/>
    </source>
</evidence>
<keyword evidence="12" id="KW-1185">Reference proteome</keyword>
<comment type="similarity">
    <text evidence="9">Belongs to the CRISPR-associated exonuclease Cas4 family.</text>
</comment>
<keyword evidence="3 9" id="KW-0378">Hydrolase</keyword>
<comment type="cofactor">
    <cofactor evidence="9">
        <name>iron-sulfur cluster</name>
        <dbReference type="ChEBI" id="CHEBI:30408"/>
    </cofactor>
</comment>
<dbReference type="Proteomes" id="UP000319894">
    <property type="component" value="Unassembled WGS sequence"/>
</dbReference>
<sequence>MGSVGREDGGIVQRYIKRERAAHREPRVRVTGLMMQYHEVCPRELWFFSRGIDIDRETSNIQRGTHIDETSYEGRRRSFSINGRIVIDMLDSGEVMEVKASSALEAPAKLQLLYYLWYLDEILDVERDGVLAYPAERKRESVELDAESREWVDESIRGVIQTVERDEPPELEKKPYCDSCLYQDICWV</sequence>
<dbReference type="GO" id="GO:0051607">
    <property type="term" value="P:defense response to virus"/>
    <property type="evidence" value="ECO:0007669"/>
    <property type="project" value="UniProtKB-KW"/>
</dbReference>
<name>A0A554N861_9EURY</name>
<dbReference type="Pfam" id="PF01930">
    <property type="entry name" value="Cas_Cas4"/>
    <property type="match status" value="1"/>
</dbReference>
<dbReference type="PANTHER" id="PTHR37168:SF2">
    <property type="entry name" value="CRISPR-ASSOCIATED EXONUCLEASE CAS4"/>
    <property type="match status" value="1"/>
</dbReference>
<dbReference type="InterPro" id="IPR022765">
    <property type="entry name" value="Dna2/Cas4_DUF83"/>
</dbReference>
<dbReference type="EMBL" id="QMDX01000007">
    <property type="protein sequence ID" value="TSD13583.1"/>
    <property type="molecule type" value="Genomic_DNA"/>
</dbReference>
<comment type="cofactor">
    <cofactor evidence="9">
        <name>Mg(2+)</name>
        <dbReference type="ChEBI" id="CHEBI:18420"/>
    </cofactor>
    <cofactor evidence="9">
        <name>Mn(2+)</name>
        <dbReference type="ChEBI" id="CHEBI:29035"/>
    </cofactor>
    <text evidence="9">Mg(2+) or Mn(2+) required for ssDNA cleavage activity.</text>
</comment>
<evidence type="ECO:0000256" key="8">
    <source>
        <dbReference type="ARBA" id="ARBA00023211"/>
    </source>
</evidence>
<keyword evidence="8 9" id="KW-0464">Manganese</keyword>
<dbReference type="InterPro" id="IPR011604">
    <property type="entry name" value="PDDEXK-like_dom_sf"/>
</dbReference>
<feature type="domain" description="DUF83" evidence="10">
    <location>
        <begin position="31"/>
        <end position="187"/>
    </location>
</feature>
<proteinExistence type="inferred from homology"/>
<evidence type="ECO:0000256" key="9">
    <source>
        <dbReference type="RuleBase" id="RU365022"/>
    </source>
</evidence>
<dbReference type="PANTHER" id="PTHR37168">
    <property type="entry name" value="CRISPR-ASSOCIATED EXONUCLEASE CAS4"/>
    <property type="match status" value="1"/>
</dbReference>
<keyword evidence="6 9" id="KW-0411">Iron-sulfur</keyword>
<dbReference type="AlphaFoldDB" id="A0A554N861"/>
<evidence type="ECO:0000256" key="7">
    <source>
        <dbReference type="ARBA" id="ARBA00023118"/>
    </source>
</evidence>
<evidence type="ECO:0000256" key="4">
    <source>
        <dbReference type="ARBA" id="ARBA00022839"/>
    </source>
</evidence>
<evidence type="ECO:0000259" key="10">
    <source>
        <dbReference type="Pfam" id="PF01930"/>
    </source>
</evidence>
<dbReference type="GO" id="GO:0046872">
    <property type="term" value="F:metal ion binding"/>
    <property type="evidence" value="ECO:0007669"/>
    <property type="project" value="UniProtKB-KW"/>
</dbReference>
<accession>A0A554N861</accession>
<keyword evidence="1 9" id="KW-0540">Nuclease</keyword>
<evidence type="ECO:0000313" key="11">
    <source>
        <dbReference type="EMBL" id="TSD13583.1"/>
    </source>
</evidence>
<dbReference type="NCBIfam" id="TIGR00372">
    <property type="entry name" value="cas4"/>
    <property type="match status" value="1"/>
</dbReference>